<reference evidence="1" key="1">
    <citation type="journal article" date="2023" name="DNA Res.">
        <title>Chromosome-level genome assembly of Phrynocephalus forsythii using third-generation DNA sequencing and Hi-C analysis.</title>
        <authorList>
            <person name="Qi Y."/>
            <person name="Zhao W."/>
            <person name="Zhao Y."/>
            <person name="Niu C."/>
            <person name="Cao S."/>
            <person name="Zhang Y."/>
        </authorList>
    </citation>
    <scope>NUCLEOTIDE SEQUENCE</scope>
    <source>
        <tissue evidence="1">Muscle</tissue>
    </source>
</reference>
<evidence type="ECO:0000313" key="2">
    <source>
        <dbReference type="Proteomes" id="UP001142489"/>
    </source>
</evidence>
<dbReference type="AlphaFoldDB" id="A0A9Q0Y431"/>
<sequence>MDRTDKVLKIHNIQTVFRPTTKIQQILRSAKDKKNTPATVGVYQITYSCGQ</sequence>
<dbReference type="EMBL" id="JAPFRF010000003">
    <property type="protein sequence ID" value="KAJ7338434.1"/>
    <property type="molecule type" value="Genomic_DNA"/>
</dbReference>
<proteinExistence type="predicted"/>
<organism evidence="1 2">
    <name type="scientific">Phrynocephalus forsythii</name>
    <dbReference type="NCBI Taxonomy" id="171643"/>
    <lineage>
        <taxon>Eukaryota</taxon>
        <taxon>Metazoa</taxon>
        <taxon>Chordata</taxon>
        <taxon>Craniata</taxon>
        <taxon>Vertebrata</taxon>
        <taxon>Euteleostomi</taxon>
        <taxon>Lepidosauria</taxon>
        <taxon>Squamata</taxon>
        <taxon>Bifurcata</taxon>
        <taxon>Unidentata</taxon>
        <taxon>Episquamata</taxon>
        <taxon>Toxicofera</taxon>
        <taxon>Iguania</taxon>
        <taxon>Acrodonta</taxon>
        <taxon>Agamidae</taxon>
        <taxon>Agaminae</taxon>
        <taxon>Phrynocephalus</taxon>
    </lineage>
</organism>
<protein>
    <submittedName>
        <fullName evidence="1">Uncharacterized protein</fullName>
    </submittedName>
</protein>
<dbReference type="Proteomes" id="UP001142489">
    <property type="component" value="Unassembled WGS sequence"/>
</dbReference>
<comment type="caution">
    <text evidence="1">The sequence shown here is derived from an EMBL/GenBank/DDBJ whole genome shotgun (WGS) entry which is preliminary data.</text>
</comment>
<accession>A0A9Q0Y431</accession>
<dbReference type="OrthoDB" id="8963429at2759"/>
<gene>
    <name evidence="1" type="ORF">JRQ81_012088</name>
</gene>
<name>A0A9Q0Y431_9SAUR</name>
<keyword evidence="2" id="KW-1185">Reference proteome</keyword>
<evidence type="ECO:0000313" key="1">
    <source>
        <dbReference type="EMBL" id="KAJ7338434.1"/>
    </source>
</evidence>
<feature type="non-terminal residue" evidence="1">
    <location>
        <position position="51"/>
    </location>
</feature>